<keyword evidence="10" id="KW-1185">Reference proteome</keyword>
<dbReference type="PRINTS" id="PR00367">
    <property type="entry name" value="ETHRSPELEMNT"/>
</dbReference>
<evidence type="ECO:0000256" key="3">
    <source>
        <dbReference type="ARBA" id="ARBA00023125"/>
    </source>
</evidence>
<dbReference type="GO" id="GO:0003677">
    <property type="term" value="F:DNA binding"/>
    <property type="evidence" value="ECO:0007669"/>
    <property type="project" value="UniProtKB-KW"/>
</dbReference>
<evidence type="ECO:0000256" key="5">
    <source>
        <dbReference type="ARBA" id="ARBA00023163"/>
    </source>
</evidence>
<keyword evidence="6" id="KW-0539">Nucleus</keyword>
<dbReference type="SUPFAM" id="SSF54171">
    <property type="entry name" value="DNA-binding domain"/>
    <property type="match status" value="1"/>
</dbReference>
<dbReference type="PANTHER" id="PTHR31985:SF304">
    <property type="entry name" value="AP2_ERF DOMAIN-CONTAINING PROTEIN"/>
    <property type="match status" value="1"/>
</dbReference>
<keyword evidence="4" id="KW-0010">Activator</keyword>
<comment type="subcellular location">
    <subcellularLocation>
        <location evidence="1">Nucleus</location>
    </subcellularLocation>
</comment>
<gene>
    <name evidence="9" type="ORF">ZOSMA_98G00510</name>
</gene>
<reference evidence="10" key="1">
    <citation type="journal article" date="2016" name="Nature">
        <title>The genome of the seagrass Zostera marina reveals angiosperm adaptation to the sea.</title>
        <authorList>
            <person name="Olsen J.L."/>
            <person name="Rouze P."/>
            <person name="Verhelst B."/>
            <person name="Lin Y.-C."/>
            <person name="Bayer T."/>
            <person name="Collen J."/>
            <person name="Dattolo E."/>
            <person name="De Paoli E."/>
            <person name="Dittami S."/>
            <person name="Maumus F."/>
            <person name="Michel G."/>
            <person name="Kersting A."/>
            <person name="Lauritano C."/>
            <person name="Lohaus R."/>
            <person name="Toepel M."/>
            <person name="Tonon T."/>
            <person name="Vanneste K."/>
            <person name="Amirebrahimi M."/>
            <person name="Brakel J."/>
            <person name="Bostroem C."/>
            <person name="Chovatia M."/>
            <person name="Grimwood J."/>
            <person name="Jenkins J.W."/>
            <person name="Jueterbock A."/>
            <person name="Mraz A."/>
            <person name="Stam W.T."/>
            <person name="Tice H."/>
            <person name="Bornberg-Bauer E."/>
            <person name="Green P.J."/>
            <person name="Pearson G.A."/>
            <person name="Procaccini G."/>
            <person name="Duarte C.M."/>
            <person name="Schmutz J."/>
            <person name="Reusch T.B.H."/>
            <person name="Van de Peer Y."/>
        </authorList>
    </citation>
    <scope>NUCLEOTIDE SEQUENCE [LARGE SCALE GENOMIC DNA]</scope>
    <source>
        <strain evidence="10">cv. Finnish</strain>
    </source>
</reference>
<keyword evidence="2" id="KW-0805">Transcription regulation</keyword>
<evidence type="ECO:0000313" key="9">
    <source>
        <dbReference type="EMBL" id="KMZ56226.1"/>
    </source>
</evidence>
<dbReference type="CDD" id="cd00018">
    <property type="entry name" value="AP2"/>
    <property type="match status" value="1"/>
</dbReference>
<comment type="similarity">
    <text evidence="7">Belongs to the AP2/ERF transcription factor family. ERF subfamily.</text>
</comment>
<dbReference type="PANTHER" id="PTHR31985">
    <property type="entry name" value="ETHYLENE-RESPONSIVE TRANSCRIPTION FACTOR ERF042-RELATED"/>
    <property type="match status" value="1"/>
</dbReference>
<sequence>MEESYENPVTPSYSSSSSSSCVIATLTSSNSTTLTKISKRDKCPTSRKRQHYDNNHASTYHGVRMRNWGRWVSEIREPKKKSRIWLGTYPTAEMAARAHDVAELTIKGKAAANLNFPEHVVKFPRPTSSSPKDIQIAAAKAATSAFSDTHMTLPTSVSTKDNDEEKKLFDLPDLFLGLDDSSMCCYSSLWTNSLEDCGGGDVRFRPDDPFLWPGNQLI</sequence>
<accession>A0A0K9NHI6</accession>
<keyword evidence="5" id="KW-0804">Transcription</keyword>
<protein>
    <submittedName>
        <fullName evidence="9">Ethylene-responsive transcription factor 1</fullName>
    </submittedName>
</protein>
<evidence type="ECO:0000259" key="8">
    <source>
        <dbReference type="PROSITE" id="PS51032"/>
    </source>
</evidence>
<evidence type="ECO:0000256" key="2">
    <source>
        <dbReference type="ARBA" id="ARBA00023015"/>
    </source>
</evidence>
<dbReference type="AlphaFoldDB" id="A0A0K9NHI6"/>
<dbReference type="GO" id="GO:0005634">
    <property type="term" value="C:nucleus"/>
    <property type="evidence" value="ECO:0007669"/>
    <property type="project" value="UniProtKB-SubCell"/>
</dbReference>
<dbReference type="SMART" id="SM00380">
    <property type="entry name" value="AP2"/>
    <property type="match status" value="1"/>
</dbReference>
<organism evidence="9 10">
    <name type="scientific">Zostera marina</name>
    <name type="common">Eelgrass</name>
    <dbReference type="NCBI Taxonomy" id="29655"/>
    <lineage>
        <taxon>Eukaryota</taxon>
        <taxon>Viridiplantae</taxon>
        <taxon>Streptophyta</taxon>
        <taxon>Embryophyta</taxon>
        <taxon>Tracheophyta</taxon>
        <taxon>Spermatophyta</taxon>
        <taxon>Magnoliopsida</taxon>
        <taxon>Liliopsida</taxon>
        <taxon>Zosteraceae</taxon>
        <taxon>Zostera</taxon>
    </lineage>
</organism>
<dbReference type="Gene3D" id="3.30.730.10">
    <property type="entry name" value="AP2/ERF domain"/>
    <property type="match status" value="1"/>
</dbReference>
<feature type="domain" description="AP2/ERF" evidence="8">
    <location>
        <begin position="59"/>
        <end position="117"/>
    </location>
</feature>
<dbReference type="Proteomes" id="UP000036987">
    <property type="component" value="Unassembled WGS sequence"/>
</dbReference>
<dbReference type="InterPro" id="IPR051032">
    <property type="entry name" value="AP2/ERF_TF_ERF_subfamily"/>
</dbReference>
<comment type="caution">
    <text evidence="9">The sequence shown here is derived from an EMBL/GenBank/DDBJ whole genome shotgun (WGS) entry which is preliminary data.</text>
</comment>
<dbReference type="EMBL" id="LFYR01002215">
    <property type="protein sequence ID" value="KMZ56226.1"/>
    <property type="molecule type" value="Genomic_DNA"/>
</dbReference>
<dbReference type="OrthoDB" id="1932364at2759"/>
<evidence type="ECO:0000313" key="10">
    <source>
        <dbReference type="Proteomes" id="UP000036987"/>
    </source>
</evidence>
<dbReference type="InterPro" id="IPR016177">
    <property type="entry name" value="DNA-bd_dom_sf"/>
</dbReference>
<dbReference type="OMA" id="NNHASTY"/>
<evidence type="ECO:0000256" key="6">
    <source>
        <dbReference type="ARBA" id="ARBA00023242"/>
    </source>
</evidence>
<dbReference type="InterPro" id="IPR036955">
    <property type="entry name" value="AP2/ERF_dom_sf"/>
</dbReference>
<dbReference type="FunFam" id="3.30.730.10:FF:000001">
    <property type="entry name" value="Ethylene-responsive transcription factor 2"/>
    <property type="match status" value="1"/>
</dbReference>
<dbReference type="InterPro" id="IPR001471">
    <property type="entry name" value="AP2/ERF_dom"/>
</dbReference>
<proteinExistence type="inferred from homology"/>
<dbReference type="PROSITE" id="PS51032">
    <property type="entry name" value="AP2_ERF"/>
    <property type="match status" value="1"/>
</dbReference>
<keyword evidence="3" id="KW-0238">DNA-binding</keyword>
<evidence type="ECO:0000256" key="7">
    <source>
        <dbReference type="ARBA" id="ARBA00024343"/>
    </source>
</evidence>
<dbReference type="GO" id="GO:0003700">
    <property type="term" value="F:DNA-binding transcription factor activity"/>
    <property type="evidence" value="ECO:0007669"/>
    <property type="project" value="InterPro"/>
</dbReference>
<dbReference type="Pfam" id="PF00847">
    <property type="entry name" value="AP2"/>
    <property type="match status" value="1"/>
</dbReference>
<evidence type="ECO:0000256" key="4">
    <source>
        <dbReference type="ARBA" id="ARBA00023159"/>
    </source>
</evidence>
<name>A0A0K9NHI6_ZOSMR</name>
<evidence type="ECO:0000256" key="1">
    <source>
        <dbReference type="ARBA" id="ARBA00004123"/>
    </source>
</evidence>